<comment type="caution">
    <text evidence="1">The sequence shown here is derived from an EMBL/GenBank/DDBJ whole genome shotgun (WGS) entry which is preliminary data.</text>
</comment>
<dbReference type="EMBL" id="MHRQ01000020">
    <property type="protein sequence ID" value="OHA26529.1"/>
    <property type="molecule type" value="Genomic_DNA"/>
</dbReference>
<organism evidence="1 2">
    <name type="scientific">Candidatus Taylorbacteria bacterium RIFCSPHIGHO2_02_FULL_46_13</name>
    <dbReference type="NCBI Taxonomy" id="1802312"/>
    <lineage>
        <taxon>Bacteria</taxon>
        <taxon>Candidatus Tayloriibacteriota</taxon>
    </lineage>
</organism>
<dbReference type="Proteomes" id="UP000177565">
    <property type="component" value="Unassembled WGS sequence"/>
</dbReference>
<gene>
    <name evidence="1" type="ORF">A3C06_03050</name>
</gene>
<proteinExistence type="predicted"/>
<sequence>MRTLKTQSTRATVIRTQERMDQQYLINVTRNIMGELEITHTDLEKHPRAKDFSQHVFQNVLHHIKEWNSTTLGKIVAYGLGKGETSKDIPLRRTSLEDAWHGSPLEPEVSGGLALEWLAATTIVAAAYDLLLTHAFVDHLKAKASSGGRDEYAVAEIFLASGWKTKNPKLSTKSH</sequence>
<accession>A0A1G2MTG8</accession>
<evidence type="ECO:0000313" key="1">
    <source>
        <dbReference type="EMBL" id="OHA26529.1"/>
    </source>
</evidence>
<protein>
    <submittedName>
        <fullName evidence="1">Uncharacterized protein</fullName>
    </submittedName>
</protein>
<reference evidence="1 2" key="1">
    <citation type="journal article" date="2016" name="Nat. Commun.">
        <title>Thousands of microbial genomes shed light on interconnected biogeochemical processes in an aquifer system.</title>
        <authorList>
            <person name="Anantharaman K."/>
            <person name="Brown C.T."/>
            <person name="Hug L.A."/>
            <person name="Sharon I."/>
            <person name="Castelle C.J."/>
            <person name="Probst A.J."/>
            <person name="Thomas B.C."/>
            <person name="Singh A."/>
            <person name="Wilkins M.J."/>
            <person name="Karaoz U."/>
            <person name="Brodie E.L."/>
            <person name="Williams K.H."/>
            <person name="Hubbard S.S."/>
            <person name="Banfield J.F."/>
        </authorList>
    </citation>
    <scope>NUCLEOTIDE SEQUENCE [LARGE SCALE GENOMIC DNA]</scope>
</reference>
<name>A0A1G2MTG8_9BACT</name>
<dbReference type="AlphaFoldDB" id="A0A1G2MTG8"/>
<evidence type="ECO:0000313" key="2">
    <source>
        <dbReference type="Proteomes" id="UP000177565"/>
    </source>
</evidence>